<dbReference type="Gene3D" id="3.40.50.12780">
    <property type="entry name" value="N-terminal domain of ligase-like"/>
    <property type="match status" value="1"/>
</dbReference>
<dbReference type="InterPro" id="IPR009081">
    <property type="entry name" value="PP-bd_ACP"/>
</dbReference>
<dbReference type="Pfam" id="PF13193">
    <property type="entry name" value="AMP-binding_C"/>
    <property type="match status" value="1"/>
</dbReference>
<dbReference type="PANTHER" id="PTHR45527">
    <property type="entry name" value="NONRIBOSOMAL PEPTIDE SYNTHETASE"/>
    <property type="match status" value="1"/>
</dbReference>
<dbReference type="InterPro" id="IPR036736">
    <property type="entry name" value="ACP-like_sf"/>
</dbReference>
<comment type="caution">
    <text evidence="6">The sequence shown here is derived from an EMBL/GenBank/DDBJ whole genome shotgun (WGS) entry which is preliminary data.</text>
</comment>
<dbReference type="SUPFAM" id="SSF56801">
    <property type="entry name" value="Acetyl-CoA synthetase-like"/>
    <property type="match status" value="1"/>
</dbReference>
<dbReference type="GO" id="GO:0009366">
    <property type="term" value="C:enterobactin synthetase complex"/>
    <property type="evidence" value="ECO:0007669"/>
    <property type="project" value="TreeGrafter"/>
</dbReference>
<evidence type="ECO:0000256" key="3">
    <source>
        <dbReference type="ARBA" id="ARBA00022450"/>
    </source>
</evidence>
<keyword evidence="4" id="KW-0597">Phosphoprotein</keyword>
<dbReference type="Gene3D" id="1.10.1200.10">
    <property type="entry name" value="ACP-like"/>
    <property type="match status" value="1"/>
</dbReference>
<evidence type="ECO:0000259" key="5">
    <source>
        <dbReference type="PROSITE" id="PS50075"/>
    </source>
</evidence>
<dbReference type="CDD" id="cd05930">
    <property type="entry name" value="A_NRPS"/>
    <property type="match status" value="1"/>
</dbReference>
<dbReference type="GO" id="GO:0047527">
    <property type="term" value="F:2,3-dihydroxybenzoate-serine ligase activity"/>
    <property type="evidence" value="ECO:0007669"/>
    <property type="project" value="TreeGrafter"/>
</dbReference>
<keyword evidence="3" id="KW-0596">Phosphopantetheine</keyword>
<dbReference type="AlphaFoldDB" id="A0A7Y6DKM4"/>
<sequence>AILKAGGGYVPLDPAYPADRIAYMLEDSAPAVVLAQSTTVGLLAGASMPVIDLGSGLWQDESVSNPQVPELTSAHLAYVIYTSGSTGLPKGVMIEHRNTVNFLTWAHRSFDAQTLSKTLFSTSLNFDLAVYECFAPLTSGGSIEVVTNVLELQQGEHDITLINTVPSALKALLESGGLSDGVDTVNVAGEALKRSLVEALFEQTSVKRLCNLYGPSETTTYSSWVSMAREDGFAAHIGKPVANTQFYLLDEHKQPVPLGVPGEIYIGGAGVARGYLNRDDLTAERFLKDPFSREPNARMYKTGDLGRYLSDGNIEYLGRNDDQVKIRGFRIELGEIEARLAQHDAVREAVVLAREDVPGDKRLVAYFTQHSPGQAVGVGHLRGHLQAQLPEYMVPAAYVRLDTLPLTPNGKLDRKALPLPDSEAFATHLYEAPVGDVETKLASLWAELLKVERVGRHDHFFELGGHSLLAVTLIERMRKEGMEADVRVLFGQPTLALVAAAVGQVQRIEVPETKIPALTRQRRI</sequence>
<dbReference type="NCBIfam" id="TIGR01733">
    <property type="entry name" value="AA-adenyl-dom"/>
    <property type="match status" value="1"/>
</dbReference>
<gene>
    <name evidence="6" type="ORF">HNO91_28380</name>
</gene>
<comment type="cofactor">
    <cofactor evidence="1">
        <name>pantetheine 4'-phosphate</name>
        <dbReference type="ChEBI" id="CHEBI:47942"/>
    </cofactor>
</comment>
<evidence type="ECO:0000313" key="7">
    <source>
        <dbReference type="Proteomes" id="UP000536720"/>
    </source>
</evidence>
<dbReference type="SUPFAM" id="SSF47336">
    <property type="entry name" value="ACP-like"/>
    <property type="match status" value="1"/>
</dbReference>
<dbReference type="GO" id="GO:0005829">
    <property type="term" value="C:cytosol"/>
    <property type="evidence" value="ECO:0007669"/>
    <property type="project" value="TreeGrafter"/>
</dbReference>
<dbReference type="InterPro" id="IPR045851">
    <property type="entry name" value="AMP-bd_C_sf"/>
</dbReference>
<dbReference type="GO" id="GO:0043041">
    <property type="term" value="P:amino acid activation for nonribosomal peptide biosynthetic process"/>
    <property type="evidence" value="ECO:0007669"/>
    <property type="project" value="TreeGrafter"/>
</dbReference>
<evidence type="ECO:0000256" key="4">
    <source>
        <dbReference type="ARBA" id="ARBA00022553"/>
    </source>
</evidence>
<dbReference type="FunFam" id="3.30.300.30:FF:000010">
    <property type="entry name" value="Enterobactin synthetase component F"/>
    <property type="match status" value="1"/>
</dbReference>
<dbReference type="InterPro" id="IPR042099">
    <property type="entry name" value="ANL_N_sf"/>
</dbReference>
<feature type="domain" description="Carrier" evidence="5">
    <location>
        <begin position="432"/>
        <end position="506"/>
    </location>
</feature>
<name>A0A7Y6DKM4_9PSED</name>
<accession>A0A7Y6DKM4</accession>
<dbReference type="GO" id="GO:0031177">
    <property type="term" value="F:phosphopantetheine binding"/>
    <property type="evidence" value="ECO:0007669"/>
    <property type="project" value="TreeGrafter"/>
</dbReference>
<dbReference type="InterPro" id="IPR010071">
    <property type="entry name" value="AA_adenyl_dom"/>
</dbReference>
<dbReference type="PANTHER" id="PTHR45527:SF1">
    <property type="entry name" value="FATTY ACID SYNTHASE"/>
    <property type="match status" value="1"/>
</dbReference>
<dbReference type="PROSITE" id="PS50075">
    <property type="entry name" value="CARRIER"/>
    <property type="match status" value="1"/>
</dbReference>
<dbReference type="Proteomes" id="UP000536720">
    <property type="component" value="Unassembled WGS sequence"/>
</dbReference>
<dbReference type="Gene3D" id="3.30.300.30">
    <property type="match status" value="1"/>
</dbReference>
<dbReference type="EMBL" id="JABFMR010000070">
    <property type="protein sequence ID" value="NUT90359.1"/>
    <property type="molecule type" value="Genomic_DNA"/>
</dbReference>
<organism evidence="6 7">
    <name type="scientific">Pseudomonas corrugata</name>
    <dbReference type="NCBI Taxonomy" id="47879"/>
    <lineage>
        <taxon>Bacteria</taxon>
        <taxon>Pseudomonadati</taxon>
        <taxon>Pseudomonadota</taxon>
        <taxon>Gammaproteobacteria</taxon>
        <taxon>Pseudomonadales</taxon>
        <taxon>Pseudomonadaceae</taxon>
        <taxon>Pseudomonas</taxon>
    </lineage>
</organism>
<dbReference type="InterPro" id="IPR025110">
    <property type="entry name" value="AMP-bd_C"/>
</dbReference>
<dbReference type="Pfam" id="PF00501">
    <property type="entry name" value="AMP-binding"/>
    <property type="match status" value="1"/>
</dbReference>
<dbReference type="PROSITE" id="PS00455">
    <property type="entry name" value="AMP_BINDING"/>
    <property type="match status" value="1"/>
</dbReference>
<comment type="similarity">
    <text evidence="2">Belongs to the ATP-dependent AMP-binding enzyme family.</text>
</comment>
<dbReference type="InterPro" id="IPR006162">
    <property type="entry name" value="Ppantetheine_attach_site"/>
</dbReference>
<proteinExistence type="inferred from homology"/>
<feature type="non-terminal residue" evidence="6">
    <location>
        <position position="1"/>
    </location>
</feature>
<protein>
    <submittedName>
        <fullName evidence="6">Amino acid adenylation domain-containing protein</fullName>
    </submittedName>
</protein>
<reference evidence="6 7" key="1">
    <citation type="journal article" date="2020" name="Front. Plant Sci.">
        <title>Isolation of Rhizosphere Bacteria That Improve Quality and Water Stress Tolerance in Greenhouse Ornamentals.</title>
        <authorList>
            <person name="Nordstedt N.P."/>
            <person name="Jones M.L."/>
        </authorList>
    </citation>
    <scope>NUCLEOTIDE SEQUENCE [LARGE SCALE GENOMIC DNA]</scope>
    <source>
        <strain evidence="6 7">C7D2</strain>
    </source>
</reference>
<dbReference type="PROSITE" id="PS00012">
    <property type="entry name" value="PHOSPHOPANTETHEINE"/>
    <property type="match status" value="1"/>
</dbReference>
<evidence type="ECO:0000313" key="6">
    <source>
        <dbReference type="EMBL" id="NUT90359.1"/>
    </source>
</evidence>
<dbReference type="FunFam" id="1.10.1200.10:FF:000005">
    <property type="entry name" value="Nonribosomal peptide synthetase 1"/>
    <property type="match status" value="1"/>
</dbReference>
<dbReference type="RefSeq" id="WP_175364278.1">
    <property type="nucleotide sequence ID" value="NZ_JABFMR010000070.1"/>
</dbReference>
<dbReference type="InterPro" id="IPR000873">
    <property type="entry name" value="AMP-dep_synth/lig_dom"/>
</dbReference>
<dbReference type="Pfam" id="PF00550">
    <property type="entry name" value="PP-binding"/>
    <property type="match status" value="1"/>
</dbReference>
<dbReference type="InterPro" id="IPR020845">
    <property type="entry name" value="AMP-binding_CS"/>
</dbReference>
<evidence type="ECO:0000256" key="2">
    <source>
        <dbReference type="ARBA" id="ARBA00006432"/>
    </source>
</evidence>
<dbReference type="GO" id="GO:0009239">
    <property type="term" value="P:enterobactin biosynthetic process"/>
    <property type="evidence" value="ECO:0007669"/>
    <property type="project" value="TreeGrafter"/>
</dbReference>
<dbReference type="FunFam" id="2.30.38.10:FF:000001">
    <property type="entry name" value="Non-ribosomal peptide synthetase PvdI"/>
    <property type="match status" value="1"/>
</dbReference>
<evidence type="ECO:0000256" key="1">
    <source>
        <dbReference type="ARBA" id="ARBA00001957"/>
    </source>
</evidence>